<organism evidence="1 2">
    <name type="scientific">Dictyocaulus viviparus</name>
    <name type="common">Bovine lungworm</name>
    <dbReference type="NCBI Taxonomy" id="29172"/>
    <lineage>
        <taxon>Eukaryota</taxon>
        <taxon>Metazoa</taxon>
        <taxon>Ecdysozoa</taxon>
        <taxon>Nematoda</taxon>
        <taxon>Chromadorea</taxon>
        <taxon>Rhabditida</taxon>
        <taxon>Rhabditina</taxon>
        <taxon>Rhabditomorpha</taxon>
        <taxon>Strongyloidea</taxon>
        <taxon>Metastrongylidae</taxon>
        <taxon>Dictyocaulus</taxon>
    </lineage>
</organism>
<evidence type="ECO:0000313" key="2">
    <source>
        <dbReference type="Proteomes" id="UP000053766"/>
    </source>
</evidence>
<gene>
    <name evidence="1" type="ORF">DICVIV_11712</name>
</gene>
<name>A0A0D8XCH6_DICVI</name>
<dbReference type="AlphaFoldDB" id="A0A0D8XCH6"/>
<dbReference type="OrthoDB" id="5813613at2759"/>
<evidence type="ECO:0000313" key="1">
    <source>
        <dbReference type="EMBL" id="KJH42293.1"/>
    </source>
</evidence>
<dbReference type="EMBL" id="KN716682">
    <property type="protein sequence ID" value="KJH42293.1"/>
    <property type="molecule type" value="Genomic_DNA"/>
</dbReference>
<proteinExistence type="predicted"/>
<keyword evidence="2" id="KW-1185">Reference proteome</keyword>
<dbReference type="Proteomes" id="UP000053766">
    <property type="component" value="Unassembled WGS sequence"/>
</dbReference>
<dbReference type="STRING" id="29172.A0A0D8XCH6"/>
<reference evidence="2" key="2">
    <citation type="journal article" date="2016" name="Sci. Rep.">
        <title>Dictyocaulus viviparus genome, variome and transcriptome elucidate lungworm biology and support future intervention.</title>
        <authorList>
            <person name="McNulty S.N."/>
            <person name="Strube C."/>
            <person name="Rosa B.A."/>
            <person name="Martin J.C."/>
            <person name="Tyagi R."/>
            <person name="Choi Y.J."/>
            <person name="Wang Q."/>
            <person name="Hallsworth Pepin K."/>
            <person name="Zhang X."/>
            <person name="Ozersky P."/>
            <person name="Wilson R.K."/>
            <person name="Sternberg P.W."/>
            <person name="Gasser R.B."/>
            <person name="Mitreva M."/>
        </authorList>
    </citation>
    <scope>NUCLEOTIDE SEQUENCE [LARGE SCALE GENOMIC DNA]</scope>
    <source>
        <strain evidence="2">HannoverDv2000</strain>
    </source>
</reference>
<protein>
    <submittedName>
        <fullName evidence="1">Uncharacterized protein</fullName>
    </submittedName>
</protein>
<accession>A0A0D8XCH6</accession>
<reference evidence="1 2" key="1">
    <citation type="submission" date="2013-11" db="EMBL/GenBank/DDBJ databases">
        <title>Draft genome of the bovine lungworm Dictyocaulus viviparus.</title>
        <authorList>
            <person name="Mitreva M."/>
        </authorList>
    </citation>
    <scope>NUCLEOTIDE SEQUENCE [LARGE SCALE GENOMIC DNA]</scope>
    <source>
        <strain evidence="1 2">HannoverDv2000</strain>
    </source>
</reference>
<sequence length="75" mass="8906">MSISGLVELNPNYFERELDYLQNIQQQPELKSEDSPMQKRAQTFVRFGKRAQTFVRFGKRAQTFVRFGRSTPKNY</sequence>